<dbReference type="PRINTS" id="PR00853">
    <property type="entry name" value="XPGRADSUPER"/>
</dbReference>
<dbReference type="RefSeq" id="XP_041194319.1">
    <property type="nucleotide sequence ID" value="XM_041339885.1"/>
</dbReference>
<dbReference type="Gene3D" id="3.40.50.1010">
    <property type="entry name" value="5'-nuclease"/>
    <property type="match status" value="1"/>
</dbReference>
<accession>A0A9P7JEW0</accession>
<dbReference type="GeneID" id="64633901"/>
<organism evidence="2 3">
    <name type="scientific">Suillus subaureus</name>
    <dbReference type="NCBI Taxonomy" id="48587"/>
    <lineage>
        <taxon>Eukaryota</taxon>
        <taxon>Fungi</taxon>
        <taxon>Dikarya</taxon>
        <taxon>Basidiomycota</taxon>
        <taxon>Agaricomycotina</taxon>
        <taxon>Agaricomycetes</taxon>
        <taxon>Agaricomycetidae</taxon>
        <taxon>Boletales</taxon>
        <taxon>Suillineae</taxon>
        <taxon>Suillaceae</taxon>
        <taxon>Suillus</taxon>
    </lineage>
</organism>
<feature type="domain" description="XPG-I" evidence="1">
    <location>
        <begin position="19"/>
        <end position="62"/>
    </location>
</feature>
<dbReference type="Proteomes" id="UP000807769">
    <property type="component" value="Unassembled WGS sequence"/>
</dbReference>
<dbReference type="SUPFAM" id="SSF88723">
    <property type="entry name" value="PIN domain-like"/>
    <property type="match status" value="1"/>
</dbReference>
<protein>
    <submittedName>
        <fullName evidence="2">PIN domain-like protein</fullName>
    </submittedName>
</protein>
<comment type="caution">
    <text evidence="2">The sequence shown here is derived from an EMBL/GenBank/DDBJ whole genome shotgun (WGS) entry which is preliminary data.</text>
</comment>
<sequence>MKTLPWLTEPFKHFAQTLGFAVHDAAGEAEAELAALSHSGVIDVVITKDSDALVFGASHVFRR</sequence>
<evidence type="ECO:0000313" key="3">
    <source>
        <dbReference type="Proteomes" id="UP000807769"/>
    </source>
</evidence>
<dbReference type="InterPro" id="IPR029060">
    <property type="entry name" value="PIN-like_dom_sf"/>
</dbReference>
<evidence type="ECO:0000259" key="1">
    <source>
        <dbReference type="Pfam" id="PF00867"/>
    </source>
</evidence>
<reference evidence="2" key="1">
    <citation type="journal article" date="2020" name="New Phytol.">
        <title>Comparative genomics reveals dynamic genome evolution in host specialist ectomycorrhizal fungi.</title>
        <authorList>
            <person name="Lofgren L.A."/>
            <person name="Nguyen N.H."/>
            <person name="Vilgalys R."/>
            <person name="Ruytinx J."/>
            <person name="Liao H.L."/>
            <person name="Branco S."/>
            <person name="Kuo A."/>
            <person name="LaButti K."/>
            <person name="Lipzen A."/>
            <person name="Andreopoulos W."/>
            <person name="Pangilinan J."/>
            <person name="Riley R."/>
            <person name="Hundley H."/>
            <person name="Na H."/>
            <person name="Barry K."/>
            <person name="Grigoriev I.V."/>
            <person name="Stajich J.E."/>
            <person name="Kennedy P.G."/>
        </authorList>
    </citation>
    <scope>NUCLEOTIDE SEQUENCE</scope>
    <source>
        <strain evidence="2">MN1</strain>
    </source>
</reference>
<dbReference type="GO" id="GO:0006974">
    <property type="term" value="P:DNA damage response"/>
    <property type="evidence" value="ECO:0007669"/>
    <property type="project" value="UniProtKB-ARBA"/>
</dbReference>
<keyword evidence="3" id="KW-1185">Reference proteome</keyword>
<dbReference type="AlphaFoldDB" id="A0A9P7JEW0"/>
<evidence type="ECO:0000313" key="2">
    <source>
        <dbReference type="EMBL" id="KAG1818447.1"/>
    </source>
</evidence>
<dbReference type="InterPro" id="IPR006084">
    <property type="entry name" value="XPG/Rad2"/>
</dbReference>
<proteinExistence type="predicted"/>
<dbReference type="Pfam" id="PF00867">
    <property type="entry name" value="XPG_I"/>
    <property type="match status" value="1"/>
</dbReference>
<name>A0A9P7JEW0_9AGAM</name>
<dbReference type="EMBL" id="JABBWG010000011">
    <property type="protein sequence ID" value="KAG1818447.1"/>
    <property type="molecule type" value="Genomic_DNA"/>
</dbReference>
<dbReference type="PANTHER" id="PTHR11081:SF75">
    <property type="entry name" value="ENDONUCLEASE, PUTATIVE (AFU_ORTHOLOGUE AFUA_3G13260)-RELATED"/>
    <property type="match status" value="1"/>
</dbReference>
<dbReference type="PANTHER" id="PTHR11081">
    <property type="entry name" value="FLAP ENDONUCLEASE FAMILY MEMBER"/>
    <property type="match status" value="1"/>
</dbReference>
<gene>
    <name evidence="2" type="ORF">BJ212DRAFT_1479459</name>
</gene>
<dbReference type="GO" id="GO:0017108">
    <property type="term" value="F:5'-flap endonuclease activity"/>
    <property type="evidence" value="ECO:0007669"/>
    <property type="project" value="TreeGrafter"/>
</dbReference>
<dbReference type="InterPro" id="IPR006086">
    <property type="entry name" value="XPG-I_dom"/>
</dbReference>